<protein>
    <submittedName>
        <fullName evidence="1">Uncharacterized protein</fullName>
    </submittedName>
</protein>
<evidence type="ECO:0000313" key="2">
    <source>
        <dbReference type="Proteomes" id="UP001600888"/>
    </source>
</evidence>
<sequence>MHEWPNLPHLLDSAHAGCRFCAVLRESILSHKFNDAWKRVTEGSVIGSDSKRFGLELSYGSSCLKLSQLLHLAFLLVKVTFEEGFTIFLNFKVEANPTEWLALDPPAIQNYDDDETTSFLKEELQNCHDGSRNDHGNAKFLPERLIDVEVNSLRLVE</sequence>
<comment type="caution">
    <text evidence="1">The sequence shown here is derived from an EMBL/GenBank/DDBJ whole genome shotgun (WGS) entry which is preliminary data.</text>
</comment>
<dbReference type="EMBL" id="JBAWTH010000024">
    <property type="protein sequence ID" value="KAL2286516.1"/>
    <property type="molecule type" value="Genomic_DNA"/>
</dbReference>
<reference evidence="1 2" key="1">
    <citation type="submission" date="2024-03" db="EMBL/GenBank/DDBJ databases">
        <title>A high-quality draft genome sequence of Diaporthe vaccinii, a causative agent of upright dieback and viscid rot disease in cranberry plants.</title>
        <authorList>
            <person name="Sarrasin M."/>
            <person name="Lang B.F."/>
            <person name="Burger G."/>
        </authorList>
    </citation>
    <scope>NUCLEOTIDE SEQUENCE [LARGE SCALE GENOMIC DNA]</scope>
    <source>
        <strain evidence="1 2">IS7</strain>
    </source>
</reference>
<proteinExistence type="predicted"/>
<evidence type="ECO:0000313" key="1">
    <source>
        <dbReference type="EMBL" id="KAL2286516.1"/>
    </source>
</evidence>
<name>A0ABR4EVP9_9PEZI</name>
<dbReference type="Proteomes" id="UP001600888">
    <property type="component" value="Unassembled WGS sequence"/>
</dbReference>
<keyword evidence="2" id="KW-1185">Reference proteome</keyword>
<accession>A0ABR4EVP9</accession>
<organism evidence="1 2">
    <name type="scientific">Diaporthe vaccinii</name>
    <dbReference type="NCBI Taxonomy" id="105482"/>
    <lineage>
        <taxon>Eukaryota</taxon>
        <taxon>Fungi</taxon>
        <taxon>Dikarya</taxon>
        <taxon>Ascomycota</taxon>
        <taxon>Pezizomycotina</taxon>
        <taxon>Sordariomycetes</taxon>
        <taxon>Sordariomycetidae</taxon>
        <taxon>Diaporthales</taxon>
        <taxon>Diaporthaceae</taxon>
        <taxon>Diaporthe</taxon>
        <taxon>Diaporthe eres species complex</taxon>
    </lineage>
</organism>
<gene>
    <name evidence="1" type="ORF">FJTKL_06877</name>
</gene>